<comment type="caution">
    <text evidence="1">The sequence shown here is derived from an EMBL/GenBank/DDBJ whole genome shotgun (WGS) entry which is preliminary data.</text>
</comment>
<proteinExistence type="predicted"/>
<gene>
    <name evidence="1" type="ORF">V1517DRAFT_190629</name>
</gene>
<evidence type="ECO:0000313" key="2">
    <source>
        <dbReference type="Proteomes" id="UP001489719"/>
    </source>
</evidence>
<dbReference type="EMBL" id="MU970041">
    <property type="protein sequence ID" value="KAK9325317.1"/>
    <property type="molecule type" value="Genomic_DNA"/>
</dbReference>
<organism evidence="1 2">
    <name type="scientific">Lipomyces orientalis</name>
    <dbReference type="NCBI Taxonomy" id="1233043"/>
    <lineage>
        <taxon>Eukaryota</taxon>
        <taxon>Fungi</taxon>
        <taxon>Dikarya</taxon>
        <taxon>Ascomycota</taxon>
        <taxon>Saccharomycotina</taxon>
        <taxon>Lipomycetes</taxon>
        <taxon>Lipomycetales</taxon>
        <taxon>Lipomycetaceae</taxon>
        <taxon>Lipomyces</taxon>
    </lineage>
</organism>
<protein>
    <submittedName>
        <fullName evidence="1">Uncharacterized protein</fullName>
    </submittedName>
</protein>
<sequence length="288" mass="30901">MKSRALRPPDIVLPPPFPTASMVSGRQQPHNRLASPVSVHTPGFRTTRVRPSSSINSAQNSPLPTSVSTKRARTTCLPVTPVLWADVKTPAAAPQQGPMPAKSSSASSSTDEESASEPDTPDSSPSSSPWTLAQDRIVCRALDTHLSDPRTTPFAGPTPPATLLHRIAKAAVKLAIEHGADLTSGHTLADIRKRIVEIINTDDPAVIPTNSSGKSPVLRNAGMGEIRFLTEHAICTGVANDDSYFPLPLQSPFHESRNALPDGGQRTPASAKRKFEELENDEREYLSF</sequence>
<name>A0ACC3TXF9_9ASCO</name>
<evidence type="ECO:0000313" key="1">
    <source>
        <dbReference type="EMBL" id="KAK9325317.1"/>
    </source>
</evidence>
<reference evidence="2" key="1">
    <citation type="journal article" date="2024" name="Front. Bioeng. Biotechnol.">
        <title>Genome-scale model development and genomic sequencing of the oleaginous clade Lipomyces.</title>
        <authorList>
            <person name="Czajka J.J."/>
            <person name="Han Y."/>
            <person name="Kim J."/>
            <person name="Mondo S.J."/>
            <person name="Hofstad B.A."/>
            <person name="Robles A."/>
            <person name="Haridas S."/>
            <person name="Riley R."/>
            <person name="LaButti K."/>
            <person name="Pangilinan J."/>
            <person name="Andreopoulos W."/>
            <person name="Lipzen A."/>
            <person name="Yan J."/>
            <person name="Wang M."/>
            <person name="Ng V."/>
            <person name="Grigoriev I.V."/>
            <person name="Spatafora J.W."/>
            <person name="Magnuson J.K."/>
            <person name="Baker S.E."/>
            <person name="Pomraning K.R."/>
        </authorList>
    </citation>
    <scope>NUCLEOTIDE SEQUENCE [LARGE SCALE GENOMIC DNA]</scope>
    <source>
        <strain evidence="2">CBS 10300</strain>
    </source>
</reference>
<accession>A0ACC3TXF9</accession>
<dbReference type="Proteomes" id="UP001489719">
    <property type="component" value="Unassembled WGS sequence"/>
</dbReference>
<keyword evidence="2" id="KW-1185">Reference proteome</keyword>